<proteinExistence type="predicted"/>
<dbReference type="AlphaFoldDB" id="A0AAP0GED0"/>
<evidence type="ECO:0000313" key="1">
    <source>
        <dbReference type="EMBL" id="KAK8954472.1"/>
    </source>
</evidence>
<comment type="caution">
    <text evidence="1">The sequence shown here is derived from an EMBL/GenBank/DDBJ whole genome shotgun (WGS) entry which is preliminary data.</text>
</comment>
<accession>A0AAP0GED0</accession>
<keyword evidence="2" id="KW-1185">Reference proteome</keyword>
<dbReference type="EMBL" id="JBBWWQ010000002">
    <property type="protein sequence ID" value="KAK8954472.1"/>
    <property type="molecule type" value="Genomic_DNA"/>
</dbReference>
<reference evidence="1 2" key="1">
    <citation type="journal article" date="2022" name="Nat. Plants">
        <title>Genomes of leafy and leafless Platanthera orchids illuminate the evolution of mycoheterotrophy.</title>
        <authorList>
            <person name="Li M.H."/>
            <person name="Liu K.W."/>
            <person name="Li Z."/>
            <person name="Lu H.C."/>
            <person name="Ye Q.L."/>
            <person name="Zhang D."/>
            <person name="Wang J.Y."/>
            <person name="Li Y.F."/>
            <person name="Zhong Z.M."/>
            <person name="Liu X."/>
            <person name="Yu X."/>
            <person name="Liu D.K."/>
            <person name="Tu X.D."/>
            <person name="Liu B."/>
            <person name="Hao Y."/>
            <person name="Liao X.Y."/>
            <person name="Jiang Y.T."/>
            <person name="Sun W.H."/>
            <person name="Chen J."/>
            <person name="Chen Y.Q."/>
            <person name="Ai Y."/>
            <person name="Zhai J.W."/>
            <person name="Wu S.S."/>
            <person name="Zhou Z."/>
            <person name="Hsiao Y.Y."/>
            <person name="Wu W.L."/>
            <person name="Chen Y.Y."/>
            <person name="Lin Y.F."/>
            <person name="Hsu J.L."/>
            <person name="Li C.Y."/>
            <person name="Wang Z.W."/>
            <person name="Zhao X."/>
            <person name="Zhong W.Y."/>
            <person name="Ma X.K."/>
            <person name="Ma L."/>
            <person name="Huang J."/>
            <person name="Chen G.Z."/>
            <person name="Huang M.Z."/>
            <person name="Huang L."/>
            <person name="Peng D.H."/>
            <person name="Luo Y.B."/>
            <person name="Zou S.Q."/>
            <person name="Chen S.P."/>
            <person name="Lan S."/>
            <person name="Tsai W.C."/>
            <person name="Van de Peer Y."/>
            <person name="Liu Z.J."/>
        </authorList>
    </citation>
    <scope>NUCLEOTIDE SEQUENCE [LARGE SCALE GENOMIC DNA]</scope>
    <source>
        <strain evidence="1">Lor287</strain>
    </source>
</reference>
<evidence type="ECO:0000313" key="2">
    <source>
        <dbReference type="Proteomes" id="UP001418222"/>
    </source>
</evidence>
<name>A0AAP0GED0_9ASPA</name>
<organism evidence="1 2">
    <name type="scientific">Platanthera zijinensis</name>
    <dbReference type="NCBI Taxonomy" id="2320716"/>
    <lineage>
        <taxon>Eukaryota</taxon>
        <taxon>Viridiplantae</taxon>
        <taxon>Streptophyta</taxon>
        <taxon>Embryophyta</taxon>
        <taxon>Tracheophyta</taxon>
        <taxon>Spermatophyta</taxon>
        <taxon>Magnoliopsida</taxon>
        <taxon>Liliopsida</taxon>
        <taxon>Asparagales</taxon>
        <taxon>Orchidaceae</taxon>
        <taxon>Orchidoideae</taxon>
        <taxon>Orchideae</taxon>
        <taxon>Orchidinae</taxon>
        <taxon>Platanthera</taxon>
    </lineage>
</organism>
<protein>
    <submittedName>
        <fullName evidence="1">Uncharacterized protein</fullName>
    </submittedName>
</protein>
<dbReference type="Proteomes" id="UP001418222">
    <property type="component" value="Unassembled WGS sequence"/>
</dbReference>
<sequence>MQAQNASELLPMWLSSHIYFVNLFSCHVIQGHPTVIPLNSFIYITLRTCSHLSISSFHEWPATINPSLHLIWLFQFFIQPPLPLHLPSMAEPLPNPSSSCSIIATSTIILN</sequence>
<gene>
    <name evidence="1" type="ORF">KSP39_PZI002185</name>
</gene>